<dbReference type="PANTHER" id="PTHR42648:SF18">
    <property type="entry name" value="RETROTRANSPOSON, UNCLASSIFIED-LIKE PROTEIN"/>
    <property type="match status" value="1"/>
</dbReference>
<protein>
    <submittedName>
        <fullName evidence="2">Mitochondrial protein</fullName>
    </submittedName>
</protein>
<reference evidence="2" key="2">
    <citation type="journal article" date="2024" name="Plant">
        <title>Genomic evolution and insights into agronomic trait innovations of Sesamum species.</title>
        <authorList>
            <person name="Miao H."/>
            <person name="Wang L."/>
            <person name="Qu L."/>
            <person name="Liu H."/>
            <person name="Sun Y."/>
            <person name="Le M."/>
            <person name="Wang Q."/>
            <person name="Wei S."/>
            <person name="Zheng Y."/>
            <person name="Lin W."/>
            <person name="Duan Y."/>
            <person name="Cao H."/>
            <person name="Xiong S."/>
            <person name="Wang X."/>
            <person name="Wei L."/>
            <person name="Li C."/>
            <person name="Ma Q."/>
            <person name="Ju M."/>
            <person name="Zhao R."/>
            <person name="Li G."/>
            <person name="Mu C."/>
            <person name="Tian Q."/>
            <person name="Mei H."/>
            <person name="Zhang T."/>
            <person name="Gao T."/>
            <person name="Zhang H."/>
        </authorList>
    </citation>
    <scope>NUCLEOTIDE SEQUENCE</scope>
    <source>
        <strain evidence="2">KEN1</strain>
    </source>
</reference>
<dbReference type="InterPro" id="IPR036397">
    <property type="entry name" value="RNaseH_sf"/>
</dbReference>
<dbReference type="AlphaFoldDB" id="A0AAW2UW97"/>
<organism evidence="2">
    <name type="scientific">Sesamum latifolium</name>
    <dbReference type="NCBI Taxonomy" id="2727402"/>
    <lineage>
        <taxon>Eukaryota</taxon>
        <taxon>Viridiplantae</taxon>
        <taxon>Streptophyta</taxon>
        <taxon>Embryophyta</taxon>
        <taxon>Tracheophyta</taxon>
        <taxon>Spermatophyta</taxon>
        <taxon>Magnoliopsida</taxon>
        <taxon>eudicotyledons</taxon>
        <taxon>Gunneridae</taxon>
        <taxon>Pentapetalae</taxon>
        <taxon>asterids</taxon>
        <taxon>lamiids</taxon>
        <taxon>Lamiales</taxon>
        <taxon>Pedaliaceae</taxon>
        <taxon>Sesamum</taxon>
    </lineage>
</organism>
<name>A0AAW2UW97_9LAMI</name>
<dbReference type="EMBL" id="JACGWN010000011">
    <property type="protein sequence ID" value="KAL0421153.1"/>
    <property type="molecule type" value="Genomic_DNA"/>
</dbReference>
<comment type="caution">
    <text evidence="2">The sequence shown here is derived from an EMBL/GenBank/DDBJ whole genome shotgun (WGS) entry which is preliminary data.</text>
</comment>
<dbReference type="PANTHER" id="PTHR42648">
    <property type="entry name" value="TRANSPOSASE, PUTATIVE-RELATED"/>
    <property type="match status" value="1"/>
</dbReference>
<evidence type="ECO:0000259" key="1">
    <source>
        <dbReference type="PROSITE" id="PS50994"/>
    </source>
</evidence>
<reference evidence="2" key="1">
    <citation type="submission" date="2020-06" db="EMBL/GenBank/DDBJ databases">
        <authorList>
            <person name="Li T."/>
            <person name="Hu X."/>
            <person name="Zhang T."/>
            <person name="Song X."/>
            <person name="Zhang H."/>
            <person name="Dai N."/>
            <person name="Sheng W."/>
            <person name="Hou X."/>
            <person name="Wei L."/>
        </authorList>
    </citation>
    <scope>NUCLEOTIDE SEQUENCE</scope>
    <source>
        <strain evidence="2">KEN1</strain>
        <tissue evidence="2">Leaf</tissue>
    </source>
</reference>
<accession>A0AAW2UW97</accession>
<feature type="domain" description="Integrase catalytic" evidence="1">
    <location>
        <begin position="1"/>
        <end position="100"/>
    </location>
</feature>
<sequence>MPKCLRTDNDKEYTSNEFNNFCADLGISYQLTTSYSPQQNGVSEKKNRTIVEMARCMVMDKKLPLKFWAEVVYTAVYLLNRLLTKAVEGMTPIEAWSEVKPTAKHLKTFASVCYVHIPSAKRSNWNRKQRWKSFLVTLQ</sequence>
<dbReference type="SUPFAM" id="SSF53098">
    <property type="entry name" value="Ribonuclease H-like"/>
    <property type="match status" value="1"/>
</dbReference>
<dbReference type="GO" id="GO:0015074">
    <property type="term" value="P:DNA integration"/>
    <property type="evidence" value="ECO:0007669"/>
    <property type="project" value="InterPro"/>
</dbReference>
<dbReference type="InterPro" id="IPR039537">
    <property type="entry name" value="Retrotran_Ty1/copia-like"/>
</dbReference>
<dbReference type="Gene3D" id="3.30.420.10">
    <property type="entry name" value="Ribonuclease H-like superfamily/Ribonuclease H"/>
    <property type="match status" value="1"/>
</dbReference>
<proteinExistence type="predicted"/>
<evidence type="ECO:0000313" key="2">
    <source>
        <dbReference type="EMBL" id="KAL0421153.1"/>
    </source>
</evidence>
<dbReference type="InterPro" id="IPR012337">
    <property type="entry name" value="RNaseH-like_sf"/>
</dbReference>
<dbReference type="GO" id="GO:0003676">
    <property type="term" value="F:nucleic acid binding"/>
    <property type="evidence" value="ECO:0007669"/>
    <property type="project" value="InterPro"/>
</dbReference>
<dbReference type="PROSITE" id="PS50994">
    <property type="entry name" value="INTEGRASE"/>
    <property type="match status" value="1"/>
</dbReference>
<gene>
    <name evidence="2" type="ORF">Slati_3138200</name>
</gene>
<dbReference type="InterPro" id="IPR001584">
    <property type="entry name" value="Integrase_cat-core"/>
</dbReference>